<gene>
    <name evidence="1" type="ordered locus">Sca_0487</name>
</gene>
<keyword evidence="2" id="KW-1185">Reference proteome</keyword>
<accession>B9DJC9</accession>
<organism evidence="1 2">
    <name type="scientific">Staphylococcus carnosus (strain TM300)</name>
    <dbReference type="NCBI Taxonomy" id="396513"/>
    <lineage>
        <taxon>Bacteria</taxon>
        <taxon>Bacillati</taxon>
        <taxon>Bacillota</taxon>
        <taxon>Bacilli</taxon>
        <taxon>Bacillales</taxon>
        <taxon>Staphylococcaceae</taxon>
        <taxon>Staphylococcus</taxon>
    </lineage>
</organism>
<proteinExistence type="predicted"/>
<name>B9DJC9_STACT</name>
<dbReference type="GeneID" id="93795423"/>
<dbReference type="KEGG" id="sca:SCA_0487"/>
<protein>
    <submittedName>
        <fullName evidence="1">Uncharacterized protein</fullName>
    </submittedName>
</protein>
<reference evidence="1 2" key="1">
    <citation type="journal article" date="2009" name="Appl. Environ. Microbiol.">
        <title>Genome analysis of the meat starter culture bacterium Staphylococcus carnosus TM300.</title>
        <authorList>
            <person name="Rosenstein R."/>
            <person name="Nerz C."/>
            <person name="Biswas L."/>
            <person name="Resch A."/>
            <person name="Raddatz G."/>
            <person name="Schuster S.C."/>
            <person name="Goetz F."/>
        </authorList>
    </citation>
    <scope>NUCLEOTIDE SEQUENCE [LARGE SCALE GENOMIC DNA]</scope>
    <source>
        <strain evidence="1 2">TM300</strain>
    </source>
</reference>
<evidence type="ECO:0000313" key="2">
    <source>
        <dbReference type="Proteomes" id="UP000000444"/>
    </source>
</evidence>
<dbReference type="BioCyc" id="SCAR396513:SCA_RS02490-MONOMER"/>
<sequence length="68" mass="7839">MVVDKDTHYVVEVNKGIYLFKYRIGGFGFTDDIKRATLFEYNNYDEANNVAIKCGGKLTKYVITHEVL</sequence>
<evidence type="ECO:0000313" key="1">
    <source>
        <dbReference type="EMBL" id="CAL27401.1"/>
    </source>
</evidence>
<dbReference type="Proteomes" id="UP000000444">
    <property type="component" value="Chromosome"/>
</dbReference>
<dbReference type="HOGENOM" id="CLU_2829102_0_0_9"/>
<dbReference type="AlphaFoldDB" id="B9DJC9"/>
<dbReference type="RefSeq" id="WP_015899745.1">
    <property type="nucleotide sequence ID" value="NC_012121.1"/>
</dbReference>
<dbReference type="EMBL" id="AM295250">
    <property type="protein sequence ID" value="CAL27401.1"/>
    <property type="molecule type" value="Genomic_DNA"/>
</dbReference>